<feature type="compositionally biased region" description="Basic and acidic residues" evidence="6">
    <location>
        <begin position="1085"/>
        <end position="1102"/>
    </location>
</feature>
<proteinExistence type="inferred from homology"/>
<feature type="compositionally biased region" description="Basic and acidic residues" evidence="6">
    <location>
        <begin position="878"/>
        <end position="890"/>
    </location>
</feature>
<feature type="compositionally biased region" description="Basic and acidic residues" evidence="6">
    <location>
        <begin position="1168"/>
        <end position="1190"/>
    </location>
</feature>
<feature type="compositionally biased region" description="Basic and acidic residues" evidence="6">
    <location>
        <begin position="721"/>
        <end position="737"/>
    </location>
</feature>
<comment type="subcellular location">
    <subcellularLocation>
        <location evidence="1">Nucleus</location>
    </subcellularLocation>
</comment>
<feature type="compositionally biased region" description="Polar residues" evidence="6">
    <location>
        <begin position="651"/>
        <end position="663"/>
    </location>
</feature>
<evidence type="ECO:0000256" key="5">
    <source>
        <dbReference type="SAM" id="Coils"/>
    </source>
</evidence>
<feature type="region of interest" description="Disordered" evidence="6">
    <location>
        <begin position="613"/>
        <end position="937"/>
    </location>
</feature>
<dbReference type="Pfam" id="PF05182">
    <property type="entry name" value="Fip1"/>
    <property type="match status" value="1"/>
</dbReference>
<dbReference type="GO" id="GO:0003723">
    <property type="term" value="F:RNA binding"/>
    <property type="evidence" value="ECO:0007669"/>
    <property type="project" value="TreeGrafter"/>
</dbReference>
<gene>
    <name evidence="8" type="ORF">BUALT_Bualt16G0085600</name>
</gene>
<feature type="compositionally biased region" description="Basic residues" evidence="6">
    <location>
        <begin position="1044"/>
        <end position="1054"/>
    </location>
</feature>
<protein>
    <recommendedName>
        <fullName evidence="7">Pre-mRNA polyadenylation factor Fip1 domain-containing protein</fullName>
    </recommendedName>
</protein>
<dbReference type="InterPro" id="IPR007854">
    <property type="entry name" value="Fip1_dom"/>
</dbReference>
<evidence type="ECO:0000313" key="9">
    <source>
        <dbReference type="Proteomes" id="UP000826271"/>
    </source>
</evidence>
<evidence type="ECO:0000256" key="2">
    <source>
        <dbReference type="ARBA" id="ARBA00007459"/>
    </source>
</evidence>
<feature type="domain" description="Pre-mRNA polyadenylation factor Fip1" evidence="7">
    <location>
        <begin position="382"/>
        <end position="424"/>
    </location>
</feature>
<comment type="caution">
    <text evidence="8">The sequence shown here is derived from an EMBL/GenBank/DDBJ whole genome shotgun (WGS) entry which is preliminary data.</text>
</comment>
<dbReference type="AlphaFoldDB" id="A0AAV6WKR7"/>
<evidence type="ECO:0000259" key="7">
    <source>
        <dbReference type="Pfam" id="PF05182"/>
    </source>
</evidence>
<feature type="region of interest" description="Disordered" evidence="6">
    <location>
        <begin position="530"/>
        <end position="551"/>
    </location>
</feature>
<dbReference type="PANTHER" id="PTHR36884:SF1">
    <property type="entry name" value="FIP1[V]-LIKE PROTEIN"/>
    <property type="match status" value="1"/>
</dbReference>
<organism evidence="8 9">
    <name type="scientific">Buddleja alternifolia</name>
    <dbReference type="NCBI Taxonomy" id="168488"/>
    <lineage>
        <taxon>Eukaryota</taxon>
        <taxon>Viridiplantae</taxon>
        <taxon>Streptophyta</taxon>
        <taxon>Embryophyta</taxon>
        <taxon>Tracheophyta</taxon>
        <taxon>Spermatophyta</taxon>
        <taxon>Magnoliopsida</taxon>
        <taxon>eudicotyledons</taxon>
        <taxon>Gunneridae</taxon>
        <taxon>Pentapetalae</taxon>
        <taxon>asterids</taxon>
        <taxon>lamiids</taxon>
        <taxon>Lamiales</taxon>
        <taxon>Scrophulariaceae</taxon>
        <taxon>Buddlejeae</taxon>
        <taxon>Buddleja</taxon>
    </lineage>
</organism>
<dbReference type="GO" id="GO:0006397">
    <property type="term" value="P:mRNA processing"/>
    <property type="evidence" value="ECO:0007669"/>
    <property type="project" value="UniProtKB-KW"/>
</dbReference>
<feature type="compositionally biased region" description="Basic and acidic residues" evidence="6">
    <location>
        <begin position="972"/>
        <end position="994"/>
    </location>
</feature>
<feature type="compositionally biased region" description="Basic and acidic residues" evidence="6">
    <location>
        <begin position="745"/>
        <end position="789"/>
    </location>
</feature>
<feature type="compositionally biased region" description="Basic and acidic residues" evidence="6">
    <location>
        <begin position="630"/>
        <end position="650"/>
    </location>
</feature>
<keyword evidence="5" id="KW-0175">Coiled coil</keyword>
<keyword evidence="9" id="KW-1185">Reference proteome</keyword>
<evidence type="ECO:0000313" key="8">
    <source>
        <dbReference type="EMBL" id="KAG8367570.1"/>
    </source>
</evidence>
<feature type="region of interest" description="Disordered" evidence="6">
    <location>
        <begin position="955"/>
        <end position="1208"/>
    </location>
</feature>
<feature type="compositionally biased region" description="Basic and acidic residues" evidence="6">
    <location>
        <begin position="900"/>
        <end position="937"/>
    </location>
</feature>
<evidence type="ECO:0000256" key="6">
    <source>
        <dbReference type="SAM" id="MobiDB-lite"/>
    </source>
</evidence>
<feature type="compositionally biased region" description="Basic and acidic residues" evidence="6">
    <location>
        <begin position="1250"/>
        <end position="1259"/>
    </location>
</feature>
<dbReference type="GO" id="GO:0016607">
    <property type="term" value="C:nuclear speck"/>
    <property type="evidence" value="ECO:0007669"/>
    <property type="project" value="TreeGrafter"/>
</dbReference>
<evidence type="ECO:0000256" key="3">
    <source>
        <dbReference type="ARBA" id="ARBA00022664"/>
    </source>
</evidence>
<evidence type="ECO:0000256" key="1">
    <source>
        <dbReference type="ARBA" id="ARBA00004123"/>
    </source>
</evidence>
<sequence length="1268" mass="143263">MEDDDEFGDLYADVLRPVDNSFQSRRVEIDVSASSQSRPIDRNVNSDDEEILYGALNLKNSNISNSAFGLNLNASIHEKPLPEFGTRPERGGFDLNLKAPRIVGGEFAKKVSGRFNFMDDDNNINIVVEERDNKDDELVEKEINLMEKNENTNNLAERNENTANLMGPSVFRQQMIPGVSGRFENNGGSNFEDEWESDDSEDDLKIVLNDNKLGPMGMERMPGMDDEDEGEPLVIVADNGDLGHQQMMMEDQEWGGEEVGTAADGERKEDAGKTIGGGAPAVQLKIGFSNHVYHHPFHSQFKYVRPGAAPIPGAAPVNPGAIPGQIRPPVTIGAVAGRGRGDWRPPGITGAVPMQKGLHHSAGRGYGSGLDFFLPSHKTIFEVDIETFEEKPWRLPGIDVSDFFNFGLNEDSWKDYCKQLEQLRLETTMQSKIRVYESGRAEKEYDQDLPPELTAAAGNQDTPSENANPGIADAGLADLARANACGRPSVQPIGRPIPVETGSGERLPSIIRRPRMHDIDAVIEIVCHSSTDDDDMEKQQGEDLAGEDLGGVGEIDDLRHDDSEHIDRISHAYNDRKRELIAREAQINCDEIGREVPVQDHLDREICFSHEERSRKGRGHVKSPKMTVTDNKREKPSMDDENHKSFDCKNGKQSQPVSSSNAIGSDEEQAIAVGDDANDESVLDDGSSDVEIEETLVGATSSDSLKDGNLMHSTKKQKFSSRSEELSPENDDGKDSKAAWSSENSKARSLYEDNARRSGQHERNETGRHHMAVKGREDSYSRRDEDAKGRRIKAGNTRNEIGSRNRGMVSESERREKDEHHQSRKNQVDNGSWRGANHNQDMGSRKRERDDNIKTRNEKVDDCRSKRRKEGADISWEQAEKEEITYDHRKSSNHRKRKRYDGSDQPRRDDHARLKSDDVDYVRQKEEGSFQREMTDRHRVCNEWPRLKQFHEEILSRREKEETQPVMRSGRAGKDDYRGSSREYHLKDVGQHNDHSKRRDRVENESFPQHTGHKDVYARGNEISNVEKRARYERPRTIDDSSRVHKHTQKKGSRKSKESESGDRGLLIPSKRNQDELGGQISETVSKRGRTEQESGEKDIHSSFRKQGAEAPSDDEQTNSRKGLSKFERWASHKERDFSMNSDSSSSLKNKDLDRYNNNKGAFSVSKLPDEPSNKVAEKPEPSADDKDSGLEMNDVDANMSMEDKHMDTVEKLKKRSERFKLPMPSEKDAMVVKKIESEPLPLAQTVNRSDSEIKSDRQPRRRKWTGR</sequence>
<accession>A0AAV6WKR7</accession>
<comment type="similarity">
    <text evidence="2">Belongs to the FIP1 family.</text>
</comment>
<name>A0AAV6WKR7_9LAMI</name>
<feature type="region of interest" description="Disordered" evidence="6">
    <location>
        <begin position="1241"/>
        <end position="1268"/>
    </location>
</feature>
<reference evidence="8" key="1">
    <citation type="submission" date="2019-10" db="EMBL/GenBank/DDBJ databases">
        <authorList>
            <person name="Zhang R."/>
            <person name="Pan Y."/>
            <person name="Wang J."/>
            <person name="Ma R."/>
            <person name="Yu S."/>
        </authorList>
    </citation>
    <scope>NUCLEOTIDE SEQUENCE</scope>
    <source>
        <strain evidence="8">LA-IB0</strain>
        <tissue evidence="8">Leaf</tissue>
    </source>
</reference>
<feature type="compositionally biased region" description="Basic and acidic residues" evidence="6">
    <location>
        <begin position="1125"/>
        <end position="1138"/>
    </location>
</feature>
<dbReference type="PANTHER" id="PTHR36884">
    <property type="entry name" value="FIP1[III]-LIKE PROTEIN"/>
    <property type="match status" value="1"/>
</dbReference>
<feature type="compositionally biased region" description="Basic and acidic residues" evidence="6">
    <location>
        <begin position="811"/>
        <end position="821"/>
    </location>
</feature>
<keyword evidence="4" id="KW-0539">Nucleus</keyword>
<dbReference type="Proteomes" id="UP000826271">
    <property type="component" value="Unassembled WGS sequence"/>
</dbReference>
<evidence type="ECO:0000256" key="4">
    <source>
        <dbReference type="ARBA" id="ARBA00023242"/>
    </source>
</evidence>
<dbReference type="InterPro" id="IPR044976">
    <property type="entry name" value="FIPS5/FIPS3-like"/>
</dbReference>
<feature type="coiled-coil region" evidence="5">
    <location>
        <begin position="131"/>
        <end position="159"/>
    </location>
</feature>
<feature type="compositionally biased region" description="Acidic residues" evidence="6">
    <location>
        <begin position="676"/>
        <end position="694"/>
    </location>
</feature>
<feature type="region of interest" description="Disordered" evidence="6">
    <location>
        <begin position="487"/>
        <end position="506"/>
    </location>
</feature>
<keyword evidence="3" id="KW-0507">mRNA processing</keyword>
<feature type="compositionally biased region" description="Basic and acidic residues" evidence="6">
    <location>
        <begin position="843"/>
        <end position="864"/>
    </location>
</feature>
<feature type="compositionally biased region" description="Basic and acidic residues" evidence="6">
    <location>
        <begin position="1025"/>
        <end position="1043"/>
    </location>
</feature>
<dbReference type="EMBL" id="WHWC01000016">
    <property type="protein sequence ID" value="KAG8367570.1"/>
    <property type="molecule type" value="Genomic_DNA"/>
</dbReference>